<dbReference type="InterPro" id="IPR011990">
    <property type="entry name" value="TPR-like_helical_dom_sf"/>
</dbReference>
<keyword evidence="5" id="KW-1185">Reference proteome</keyword>
<evidence type="ECO:0000256" key="1">
    <source>
        <dbReference type="ARBA" id="ARBA00022737"/>
    </source>
</evidence>
<proteinExistence type="predicted"/>
<protein>
    <submittedName>
        <fullName evidence="4">Transcriptional regulator</fullName>
    </submittedName>
</protein>
<dbReference type="Gene3D" id="1.25.40.10">
    <property type="entry name" value="Tetratricopeptide repeat domain"/>
    <property type="match status" value="2"/>
</dbReference>
<keyword evidence="2 3" id="KW-0802">TPR repeat</keyword>
<dbReference type="SUPFAM" id="SSF48452">
    <property type="entry name" value="TPR-like"/>
    <property type="match status" value="2"/>
</dbReference>
<dbReference type="EMBL" id="CP019640">
    <property type="protein sequence ID" value="AQQ52656.1"/>
    <property type="molecule type" value="Genomic_DNA"/>
</dbReference>
<dbReference type="OrthoDB" id="600613at2"/>
<dbReference type="SMART" id="SM00028">
    <property type="entry name" value="TPR"/>
    <property type="match status" value="6"/>
</dbReference>
<evidence type="ECO:0000313" key="4">
    <source>
        <dbReference type="EMBL" id="AQQ52656.1"/>
    </source>
</evidence>
<dbReference type="KEGG" id="pmar:B0X71_05785"/>
<dbReference type="InterPro" id="IPR019734">
    <property type="entry name" value="TPR_rpt"/>
</dbReference>
<dbReference type="PANTHER" id="PTHR45586">
    <property type="entry name" value="TPR REPEAT-CONTAINING PROTEIN PA4667"/>
    <property type="match status" value="1"/>
</dbReference>
<dbReference type="Pfam" id="PF14559">
    <property type="entry name" value="TPR_19"/>
    <property type="match status" value="1"/>
</dbReference>
<evidence type="ECO:0000256" key="3">
    <source>
        <dbReference type="PROSITE-ProRule" id="PRU00339"/>
    </source>
</evidence>
<dbReference type="Pfam" id="PF13432">
    <property type="entry name" value="TPR_16"/>
    <property type="match status" value="1"/>
</dbReference>
<feature type="repeat" description="TPR" evidence="3">
    <location>
        <begin position="19"/>
        <end position="52"/>
    </location>
</feature>
<dbReference type="Proteomes" id="UP000188184">
    <property type="component" value="Chromosome"/>
</dbReference>
<evidence type="ECO:0000313" key="5">
    <source>
        <dbReference type="Proteomes" id="UP000188184"/>
    </source>
</evidence>
<dbReference type="PANTHER" id="PTHR45586:SF1">
    <property type="entry name" value="LIPOPOLYSACCHARIDE ASSEMBLY PROTEIN B"/>
    <property type="match status" value="1"/>
</dbReference>
<reference evidence="4 5" key="1">
    <citation type="submission" date="2017-02" db="EMBL/GenBank/DDBJ databases">
        <title>The complete genomic sequence of a novel cold adapted crude oil-degrading bacterium Planococcus qaidamina Y42.</title>
        <authorList>
            <person name="Yang R."/>
        </authorList>
    </citation>
    <scope>NUCLEOTIDE SEQUENCE [LARGE SCALE GENOMIC DNA]</scope>
    <source>
        <strain evidence="4 5">Y42</strain>
    </source>
</reference>
<organism evidence="4 5">
    <name type="scientific">Planococcus lenghuensis</name>
    <dbReference type="NCBI Taxonomy" id="2213202"/>
    <lineage>
        <taxon>Bacteria</taxon>
        <taxon>Bacillati</taxon>
        <taxon>Bacillota</taxon>
        <taxon>Bacilli</taxon>
        <taxon>Bacillales</taxon>
        <taxon>Caryophanaceae</taxon>
        <taxon>Planococcus</taxon>
    </lineage>
</organism>
<dbReference type="RefSeq" id="WP_077588538.1">
    <property type="nucleotide sequence ID" value="NZ_CP019640.1"/>
</dbReference>
<dbReference type="AlphaFoldDB" id="A0A1Q2KWZ8"/>
<evidence type="ECO:0000256" key="2">
    <source>
        <dbReference type="ARBA" id="ARBA00022803"/>
    </source>
</evidence>
<dbReference type="PROSITE" id="PS50005">
    <property type="entry name" value="TPR"/>
    <property type="match status" value="2"/>
</dbReference>
<sequence length="507" mass="58620">MENKKKTPKENVVSFIPTGDYYFKKALTALNRSQFDKAQKYLRRAAELSPEDPMILMQYGVILLEIEDFDGALDALLTAHAFDPAETDIYYFLAETYAHLGRFIEARNYATQYVEQDEQGDYIEESLEIIEFAEQEDWQLFDGNEAADSELYHRQEQARRRMEQGHFEEAVEMLEKLIDEEPDFYAAYNNLSLAYFYMGEAEEAEALLHEVLRRNPGNLHALCNLAVVYYYEKNEDLAAVLKLLKKIKPYVFEHRYKLGATFALVGEHQEAFHWLRSLQRRGFEGDPGFYFWLANAAYHTGQPQTARQAWKQLVQMDSSKEGYEPWAEQSETLNMNALEHVRSFLVEKLDHQLRSERLFGLFLLGKSSHKQEIIAHPKWLQTDELSVTETYVLGYTLGHQFNPSNPSEKAFLSFMEVTELLYGLEDMVSEDNRDLFQLWFMLGDKALSQGYAFRNPRAIAAAAYYLSESARSSTGTKKEAASVFGVSVATLTKYADQLIQFLPYYGE</sequence>
<dbReference type="InterPro" id="IPR051012">
    <property type="entry name" value="CellSynth/LPSAsmb/PSIAsmb"/>
</dbReference>
<dbReference type="Pfam" id="PF13181">
    <property type="entry name" value="TPR_8"/>
    <property type="match status" value="1"/>
</dbReference>
<name>A0A1Q2KWZ8_9BACL</name>
<feature type="repeat" description="TPR" evidence="3">
    <location>
        <begin position="185"/>
        <end position="218"/>
    </location>
</feature>
<accession>A0A1Q2KWZ8</accession>
<keyword evidence="1" id="KW-0677">Repeat</keyword>
<dbReference type="Pfam" id="PF13174">
    <property type="entry name" value="TPR_6"/>
    <property type="match status" value="1"/>
</dbReference>
<gene>
    <name evidence="4" type="ORF">B0X71_05785</name>
</gene>